<evidence type="ECO:0000256" key="4">
    <source>
        <dbReference type="ARBA" id="ARBA00022448"/>
    </source>
</evidence>
<evidence type="ECO:0000256" key="7">
    <source>
        <dbReference type="ARBA" id="ARBA00022795"/>
    </source>
</evidence>
<dbReference type="NCBIfam" id="TIGR00328">
    <property type="entry name" value="flhB"/>
    <property type="match status" value="1"/>
</dbReference>
<proteinExistence type="inferred from homology"/>
<dbReference type="EMBL" id="WKKI01000001">
    <property type="protein sequence ID" value="MRX70609.1"/>
    <property type="molecule type" value="Genomic_DNA"/>
</dbReference>
<accession>A0A7X2LYF7</accession>
<dbReference type="InterPro" id="IPR029025">
    <property type="entry name" value="T3SS_substrate_exporter_C"/>
</dbReference>
<dbReference type="GO" id="GO:0044780">
    <property type="term" value="P:bacterial-type flagellum assembly"/>
    <property type="evidence" value="ECO:0007669"/>
    <property type="project" value="InterPro"/>
</dbReference>
<sequence length="366" mass="41359">MVQPRLLRLNLQYFAGEKTEKATPKKRLDSRKKGQVAKSADVNTAIILLLVFLSFLFIGTHLRDRSLGILKMTFQDYLLIDFSSASLHTIFVTMAFEAAILIAPIMAVALAAGVLANYLQVGFLFSTQAIQPKLEKIDPIKGFKRIFSIRAIVELCKSLLKITFVGAVTFGVIWFQLDQILRLPHLKVSQAAVFLGKLTVQMGLFASAALLFLSLLDYLYQKYDFEKNIRMSKQDIKDEYKKTEGDPLIKSKIKQKQREVAMRRMMQDVPKADVIITNPTHFAIALKYDDAKMDAPYVVAKGVDFVAQKIKQTANEHSVAMVENRPLARAMYDQVEIGSAIPEEYFKAVAEILAYVYSMDQKAERL</sequence>
<evidence type="ECO:0000256" key="12">
    <source>
        <dbReference type="RuleBase" id="RU364091"/>
    </source>
</evidence>
<dbReference type="Pfam" id="PF01312">
    <property type="entry name" value="Bac_export_2"/>
    <property type="match status" value="1"/>
</dbReference>
<evidence type="ECO:0000313" key="13">
    <source>
        <dbReference type="EMBL" id="MRX70609.1"/>
    </source>
</evidence>
<evidence type="ECO:0000256" key="2">
    <source>
        <dbReference type="ARBA" id="ARBA00010690"/>
    </source>
</evidence>
<dbReference type="PANTHER" id="PTHR30531">
    <property type="entry name" value="FLAGELLAR BIOSYNTHETIC PROTEIN FLHB"/>
    <property type="match status" value="1"/>
</dbReference>
<dbReference type="PANTHER" id="PTHR30531:SF12">
    <property type="entry name" value="FLAGELLAR BIOSYNTHETIC PROTEIN FLHB"/>
    <property type="match status" value="1"/>
</dbReference>
<name>A0A7X2LYF7_9BACI</name>
<dbReference type="AlphaFoldDB" id="A0A7X2LYF7"/>
<dbReference type="GO" id="GO:0005886">
    <property type="term" value="C:plasma membrane"/>
    <property type="evidence" value="ECO:0007669"/>
    <property type="project" value="UniProtKB-SubCell"/>
</dbReference>
<dbReference type="SUPFAM" id="SSF160544">
    <property type="entry name" value="EscU C-terminal domain-like"/>
    <property type="match status" value="1"/>
</dbReference>
<dbReference type="Gene3D" id="3.40.1690.10">
    <property type="entry name" value="secretion proteins EscU"/>
    <property type="match status" value="1"/>
</dbReference>
<evidence type="ECO:0000256" key="5">
    <source>
        <dbReference type="ARBA" id="ARBA00022475"/>
    </source>
</evidence>
<evidence type="ECO:0000256" key="9">
    <source>
        <dbReference type="ARBA" id="ARBA00022989"/>
    </source>
</evidence>
<keyword evidence="8 12" id="KW-0653">Protein transport</keyword>
<evidence type="ECO:0000256" key="11">
    <source>
        <dbReference type="ARBA" id="ARBA00023225"/>
    </source>
</evidence>
<keyword evidence="4 12" id="KW-0813">Transport</keyword>
<keyword evidence="13" id="KW-0969">Cilium</keyword>
<keyword evidence="7 12" id="KW-1005">Bacterial flagellum biogenesis</keyword>
<keyword evidence="13" id="KW-0282">Flagellum</keyword>
<dbReference type="PRINTS" id="PR00950">
    <property type="entry name" value="TYPE3IMSPROT"/>
</dbReference>
<keyword evidence="11 12" id="KW-1006">Bacterial flagellum protein export</keyword>
<evidence type="ECO:0000256" key="3">
    <source>
        <dbReference type="ARBA" id="ARBA00021622"/>
    </source>
</evidence>
<feature type="transmembrane region" description="Helical" evidence="12">
    <location>
        <begin position="202"/>
        <end position="220"/>
    </location>
</feature>
<comment type="similarity">
    <text evidence="2 12">Belongs to the type III secretion exporter family.</text>
</comment>
<comment type="function">
    <text evidence="12">Required for formation of the rod structure in the basal body of the flagellar apparatus. Together with FliI and FliH, may constitute the export apparatus of flagellin.</text>
</comment>
<keyword evidence="14" id="KW-1185">Reference proteome</keyword>
<feature type="transmembrane region" description="Helical" evidence="12">
    <location>
        <begin position="102"/>
        <end position="125"/>
    </location>
</feature>
<organism evidence="13 14">
    <name type="scientific">Metabacillus lacus</name>
    <dbReference type="NCBI Taxonomy" id="1983721"/>
    <lineage>
        <taxon>Bacteria</taxon>
        <taxon>Bacillati</taxon>
        <taxon>Bacillota</taxon>
        <taxon>Bacilli</taxon>
        <taxon>Bacillales</taxon>
        <taxon>Bacillaceae</taxon>
        <taxon>Metabacillus</taxon>
    </lineage>
</organism>
<feature type="transmembrane region" description="Helical" evidence="12">
    <location>
        <begin position="159"/>
        <end position="177"/>
    </location>
</feature>
<dbReference type="GO" id="GO:0009306">
    <property type="term" value="P:protein secretion"/>
    <property type="evidence" value="ECO:0007669"/>
    <property type="project" value="InterPro"/>
</dbReference>
<reference evidence="13 14" key="1">
    <citation type="submission" date="2019-11" db="EMBL/GenBank/DDBJ databases">
        <title>Bacillus lacus genome.</title>
        <authorList>
            <person name="Allen C.J."/>
            <person name="Newman J.D."/>
        </authorList>
    </citation>
    <scope>NUCLEOTIDE SEQUENCE [LARGE SCALE GENOMIC DNA]</scope>
    <source>
        <strain evidence="13 14">KCTC 33946</strain>
    </source>
</reference>
<dbReference type="RefSeq" id="WP_154305716.1">
    <property type="nucleotide sequence ID" value="NZ_WKKI01000001.1"/>
</dbReference>
<evidence type="ECO:0000256" key="1">
    <source>
        <dbReference type="ARBA" id="ARBA00004651"/>
    </source>
</evidence>
<dbReference type="InterPro" id="IPR006136">
    <property type="entry name" value="FlhB"/>
</dbReference>
<dbReference type="Gene3D" id="6.10.250.2080">
    <property type="match status" value="1"/>
</dbReference>
<dbReference type="Proteomes" id="UP000448867">
    <property type="component" value="Unassembled WGS sequence"/>
</dbReference>
<dbReference type="InterPro" id="IPR006135">
    <property type="entry name" value="T3SS_substrate_exporter"/>
</dbReference>
<comment type="caution">
    <text evidence="13">The sequence shown here is derived from an EMBL/GenBank/DDBJ whole genome shotgun (WGS) entry which is preliminary data.</text>
</comment>
<dbReference type="FunFam" id="3.40.1690.10:FF:000001">
    <property type="entry name" value="Flagellar biosynthetic protein FlhB"/>
    <property type="match status" value="1"/>
</dbReference>
<keyword evidence="10 12" id="KW-0472">Membrane</keyword>
<keyword evidence="9 12" id="KW-1133">Transmembrane helix</keyword>
<keyword evidence="13" id="KW-0966">Cell projection</keyword>
<feature type="transmembrane region" description="Helical" evidence="12">
    <location>
        <begin position="42"/>
        <end position="62"/>
    </location>
</feature>
<evidence type="ECO:0000256" key="8">
    <source>
        <dbReference type="ARBA" id="ARBA00022927"/>
    </source>
</evidence>
<evidence type="ECO:0000313" key="14">
    <source>
        <dbReference type="Proteomes" id="UP000448867"/>
    </source>
</evidence>
<keyword evidence="5 12" id="KW-1003">Cell membrane</keyword>
<evidence type="ECO:0000256" key="6">
    <source>
        <dbReference type="ARBA" id="ARBA00022692"/>
    </source>
</evidence>
<protein>
    <recommendedName>
        <fullName evidence="3 12">Flagellar biosynthetic protein FlhB</fullName>
    </recommendedName>
</protein>
<keyword evidence="6 12" id="KW-0812">Transmembrane</keyword>
<evidence type="ECO:0000256" key="10">
    <source>
        <dbReference type="ARBA" id="ARBA00023136"/>
    </source>
</evidence>
<dbReference type="OrthoDB" id="9807950at2"/>
<gene>
    <name evidence="12 13" type="primary">flhB</name>
    <name evidence="13" type="ORF">GJU40_00310</name>
</gene>
<comment type="subcellular location">
    <subcellularLocation>
        <location evidence="1">Cell membrane</location>
        <topology evidence="1">Multi-pass membrane protein</topology>
    </subcellularLocation>
</comment>